<evidence type="ECO:0000256" key="1">
    <source>
        <dbReference type="SAM" id="SignalP"/>
    </source>
</evidence>
<comment type="caution">
    <text evidence="2">The sequence shown here is derived from an EMBL/GenBank/DDBJ whole genome shotgun (WGS) entry which is preliminary data.</text>
</comment>
<evidence type="ECO:0000313" key="2">
    <source>
        <dbReference type="EMBL" id="TDQ37311.1"/>
    </source>
</evidence>
<sequence>MKQITLALIFGAVLLTGCSTAAPILTTTQTLDTRKQVNTRDMQSAIHQSLVRYGWKMDSDDGRTIMAHYNKQDRHIARIRIDYSAQQFSIRHESSEGLGYNSRRHTIHRNYNRWVQNLDNDIQSRLSFM</sequence>
<name>A0A4R6TV71_9GAMM</name>
<proteinExistence type="predicted"/>
<keyword evidence="3" id="KW-1185">Reference proteome</keyword>
<gene>
    <name evidence="2" type="ORF">DFQ45_10891</name>
</gene>
<feature type="signal peptide" evidence="1">
    <location>
        <begin position="1"/>
        <end position="21"/>
    </location>
</feature>
<dbReference type="OrthoDB" id="9815328at2"/>
<protein>
    <recommendedName>
        <fullName evidence="4">Lipoprotein</fullName>
    </recommendedName>
</protein>
<dbReference type="AlphaFoldDB" id="A0A4R6TV71"/>
<accession>A0A4R6TV71</accession>
<evidence type="ECO:0000313" key="3">
    <source>
        <dbReference type="Proteomes" id="UP000294575"/>
    </source>
</evidence>
<feature type="chain" id="PRO_5020918920" description="Lipoprotein" evidence="1">
    <location>
        <begin position="22"/>
        <end position="129"/>
    </location>
</feature>
<dbReference type="RefSeq" id="WP_101495803.1">
    <property type="nucleotide sequence ID" value="NZ_LNJZ01000003.1"/>
</dbReference>
<reference evidence="2 3" key="1">
    <citation type="submission" date="2019-03" db="EMBL/GenBank/DDBJ databases">
        <title>Genomic Encyclopedia of Type Strains, Phase IV (KMG-IV): sequencing the most valuable type-strain genomes for metagenomic binning, comparative biology and taxonomic classification.</title>
        <authorList>
            <person name="Goeker M."/>
        </authorList>
    </citation>
    <scope>NUCLEOTIDE SEQUENCE [LARGE SCALE GENOMIC DNA]</scope>
    <source>
        <strain evidence="2 3">DSM 28679</strain>
    </source>
</reference>
<evidence type="ECO:0008006" key="4">
    <source>
        <dbReference type="Google" id="ProtNLM"/>
    </source>
</evidence>
<organism evidence="2 3">
    <name type="scientific">Thiopseudomonas denitrificans</name>
    <dbReference type="NCBI Taxonomy" id="1501432"/>
    <lineage>
        <taxon>Bacteria</taxon>
        <taxon>Pseudomonadati</taxon>
        <taxon>Pseudomonadota</taxon>
        <taxon>Gammaproteobacteria</taxon>
        <taxon>Pseudomonadales</taxon>
        <taxon>Pseudomonadaceae</taxon>
        <taxon>Thiopseudomonas</taxon>
    </lineage>
</organism>
<dbReference type="PROSITE" id="PS51257">
    <property type="entry name" value="PROKAR_LIPOPROTEIN"/>
    <property type="match status" value="1"/>
</dbReference>
<keyword evidence="1" id="KW-0732">Signal</keyword>
<dbReference type="Proteomes" id="UP000294575">
    <property type="component" value="Unassembled WGS sequence"/>
</dbReference>
<dbReference type="EMBL" id="SNYK01000008">
    <property type="protein sequence ID" value="TDQ37311.1"/>
    <property type="molecule type" value="Genomic_DNA"/>
</dbReference>